<proteinExistence type="predicted"/>
<evidence type="ECO:0000313" key="2">
    <source>
        <dbReference type="EMBL" id="ANJ56916.1"/>
    </source>
</evidence>
<dbReference type="Pfam" id="PF08808">
    <property type="entry name" value="RES"/>
    <property type="match status" value="1"/>
</dbReference>
<dbReference type="RefSeq" id="WP_064678425.1">
    <property type="nucleotide sequence ID" value="NZ_CP014870.1"/>
</dbReference>
<dbReference type="SMART" id="SM00953">
    <property type="entry name" value="RES"/>
    <property type="match status" value="1"/>
</dbReference>
<feature type="domain" description="RES" evidence="1">
    <location>
        <begin position="11"/>
        <end position="135"/>
    </location>
</feature>
<dbReference type="OrthoDB" id="9789501at2"/>
<dbReference type="EMBL" id="CP014870">
    <property type="protein sequence ID" value="ANJ56916.1"/>
    <property type="molecule type" value="Genomic_DNA"/>
</dbReference>
<dbReference type="InterPro" id="IPR014914">
    <property type="entry name" value="RES_dom"/>
</dbReference>
<reference evidence="2 3" key="1">
    <citation type="journal article" date="2018" name="Syst. Appl. Microbiol.">
        <title>Pseudomonas silesiensis sp. nov. strain A3T isolated from a biological pesticide sewage treatment plant and analysis of the complete genome sequence.</title>
        <authorList>
            <person name="Kaminski M.A."/>
            <person name="Furmanczyk E.M."/>
            <person name="Sobczak A."/>
            <person name="Dziembowski A."/>
            <person name="Lipinski L."/>
        </authorList>
    </citation>
    <scope>NUCLEOTIDE SEQUENCE [LARGE SCALE GENOMIC DNA]</scope>
    <source>
        <strain evidence="2 3">A3</strain>
    </source>
</reference>
<keyword evidence="3" id="KW-1185">Reference proteome</keyword>
<accession>A0A191YW23</accession>
<sequence>MIFWRISAFADLTGRGGTLAGGRWHTAGRPVVYLAGTPAGAMLEILVHLEIDQEDLPETLQLLKVEVPDDVSLSPAPVLKPDWEFELNHTKGIGDLFLKGCPALLLAVPSAIMPHSLNYLFNPMHLDSVKAVITAEPFRLDNRLFKKL</sequence>
<evidence type="ECO:0000313" key="3">
    <source>
        <dbReference type="Proteomes" id="UP000078354"/>
    </source>
</evidence>
<evidence type="ECO:0000259" key="1">
    <source>
        <dbReference type="SMART" id="SM00953"/>
    </source>
</evidence>
<dbReference type="STRING" id="1853130.PMA3_17880"/>
<organism evidence="2 3">
    <name type="scientific">Pseudomonas silesiensis</name>
    <dbReference type="NCBI Taxonomy" id="1853130"/>
    <lineage>
        <taxon>Bacteria</taxon>
        <taxon>Pseudomonadati</taxon>
        <taxon>Pseudomonadota</taxon>
        <taxon>Gammaproteobacteria</taxon>
        <taxon>Pseudomonadales</taxon>
        <taxon>Pseudomonadaceae</taxon>
        <taxon>Pseudomonas</taxon>
    </lineage>
</organism>
<protein>
    <recommendedName>
        <fullName evidence="1">RES domain-containing protein</fullName>
    </recommendedName>
</protein>
<dbReference type="Proteomes" id="UP000078354">
    <property type="component" value="Chromosome"/>
</dbReference>
<gene>
    <name evidence="2" type="ORF">PMA3_17880</name>
</gene>
<dbReference type="KEGG" id="psil:PMA3_17880"/>
<name>A0A191YW23_9PSED</name>
<dbReference type="AlphaFoldDB" id="A0A191YW23"/>